<comment type="caution">
    <text evidence="2">The sequence shown here is derived from an EMBL/GenBank/DDBJ whole genome shotgun (WGS) entry which is preliminary data.</text>
</comment>
<feature type="region of interest" description="Disordered" evidence="1">
    <location>
        <begin position="295"/>
        <end position="319"/>
    </location>
</feature>
<name>A0A9N8UXJ0_9GLOM</name>
<dbReference type="AlphaFoldDB" id="A0A9N8UXJ0"/>
<protein>
    <submittedName>
        <fullName evidence="2">5289_t:CDS:1</fullName>
    </submittedName>
</protein>
<dbReference type="Proteomes" id="UP000789831">
    <property type="component" value="Unassembled WGS sequence"/>
</dbReference>
<reference evidence="2" key="1">
    <citation type="submission" date="2021-06" db="EMBL/GenBank/DDBJ databases">
        <authorList>
            <person name="Kallberg Y."/>
            <person name="Tangrot J."/>
            <person name="Rosling A."/>
        </authorList>
    </citation>
    <scope>NUCLEOTIDE SEQUENCE</scope>
    <source>
        <strain evidence="2">MT106</strain>
    </source>
</reference>
<proteinExistence type="predicted"/>
<dbReference type="EMBL" id="CAJVPL010000006">
    <property type="protein sequence ID" value="CAG8433453.1"/>
    <property type="molecule type" value="Genomic_DNA"/>
</dbReference>
<keyword evidence="3" id="KW-1185">Reference proteome</keyword>
<dbReference type="OrthoDB" id="10408859at2759"/>
<evidence type="ECO:0000313" key="3">
    <source>
        <dbReference type="Proteomes" id="UP000789831"/>
    </source>
</evidence>
<evidence type="ECO:0000313" key="2">
    <source>
        <dbReference type="EMBL" id="CAG8433453.1"/>
    </source>
</evidence>
<accession>A0A9N8UXJ0</accession>
<organism evidence="2 3">
    <name type="scientific">Ambispora gerdemannii</name>
    <dbReference type="NCBI Taxonomy" id="144530"/>
    <lineage>
        <taxon>Eukaryota</taxon>
        <taxon>Fungi</taxon>
        <taxon>Fungi incertae sedis</taxon>
        <taxon>Mucoromycota</taxon>
        <taxon>Glomeromycotina</taxon>
        <taxon>Glomeromycetes</taxon>
        <taxon>Archaeosporales</taxon>
        <taxon>Ambisporaceae</taxon>
        <taxon>Ambispora</taxon>
    </lineage>
</organism>
<sequence length="361" mass="41337">MEPGEEKDAQILNIRKSKLFLQAIQDTETNFALPDDDTGLTYLLGDKKYTYDDNTPDRAPYFPRNIRQREKRNVYNWDVQKTGLYIDRILLFLEEFYYLVGDEQGKEGGGRSLQQIIDRDIQKRCELESKIESDNDEALSLLLDDTEKYLHGFRYLYDLERKKSKQPDLVFTNGYGIFVIVERQKRTPKKGITINKKWQKKKKDFCEHNRDNNIVAVLGAAFIATTTASVIDGESSGEDGDVGDGDNGTRILFLLTDERIATGVAKISNGRGERLNEALEDNSHDKILESEPFNFSTSASSTDVDVGNSREPEEQTSIENHTKTSSIIRDFIELLAWVLLYNVLSREWFLVILGIGYIFNL</sequence>
<gene>
    <name evidence="2" type="ORF">AGERDE_LOCUS131</name>
</gene>
<evidence type="ECO:0000256" key="1">
    <source>
        <dbReference type="SAM" id="MobiDB-lite"/>
    </source>
</evidence>